<dbReference type="InterPro" id="IPR013783">
    <property type="entry name" value="Ig-like_fold"/>
</dbReference>
<evidence type="ECO:0000313" key="3">
    <source>
        <dbReference type="EMBL" id="GAA4510457.1"/>
    </source>
</evidence>
<keyword evidence="1" id="KW-0472">Membrane</keyword>
<feature type="domain" description="Alpha-galactosidase NEW3" evidence="2">
    <location>
        <begin position="165"/>
        <end position="238"/>
    </location>
</feature>
<gene>
    <name evidence="3" type="ORF">GCM10023173_01860</name>
</gene>
<dbReference type="PANTHER" id="PTHR39198:SF1">
    <property type="entry name" value="ALPHA-GALACTOSIDASE NEW3 DOMAIN-CONTAINING PROTEIN"/>
    <property type="match status" value="1"/>
</dbReference>
<keyword evidence="4" id="KW-1185">Reference proteome</keyword>
<evidence type="ECO:0000259" key="2">
    <source>
        <dbReference type="Pfam" id="PF10633"/>
    </source>
</evidence>
<keyword evidence="1" id="KW-0812">Transmembrane</keyword>
<dbReference type="EMBL" id="BAABGR010000003">
    <property type="protein sequence ID" value="GAA4510457.1"/>
    <property type="molecule type" value="Genomic_DNA"/>
</dbReference>
<proteinExistence type="predicted"/>
<name>A0ABP8QV16_9SPHI</name>
<dbReference type="InterPro" id="IPR018905">
    <property type="entry name" value="A-galactase_NEW3"/>
</dbReference>
<dbReference type="Gene3D" id="2.60.40.10">
    <property type="entry name" value="Immunoglobulins"/>
    <property type="match status" value="1"/>
</dbReference>
<organism evidence="3 4">
    <name type="scientific">Sphingobacterium thermophilum</name>
    <dbReference type="NCBI Taxonomy" id="768534"/>
    <lineage>
        <taxon>Bacteria</taxon>
        <taxon>Pseudomonadati</taxon>
        <taxon>Bacteroidota</taxon>
        <taxon>Sphingobacteriia</taxon>
        <taxon>Sphingobacteriales</taxon>
        <taxon>Sphingobacteriaceae</taxon>
        <taxon>Sphingobacterium</taxon>
    </lineage>
</organism>
<evidence type="ECO:0000313" key="4">
    <source>
        <dbReference type="Proteomes" id="UP001500394"/>
    </source>
</evidence>
<sequence>MLTQLSNLKNYRIIRALFVLVCLILGVSAHTLAQNQNKKKSAFTSRLLNVAGTTNETFRYNSTLTNGKPFTQNYSLSAKLPAGWQVIFRAEGVSVTALQVDSNATKDITIEITCPATTKPDTYKIPVQAISSADTLTLDLEAVVRGSYGLEITTPTGRLSDQIVAGGSKEILLEVKNTGTLPLNTLELSSQLPTKWETSFSPSNIEQLQPGQKADVKVTLKVPDKTIAGDYVSKMIVRTSNHETTAEASIRITVKTSILSGWIGILIILAAAGLIYYLIRKYGRR</sequence>
<reference evidence="4" key="1">
    <citation type="journal article" date="2019" name="Int. J. Syst. Evol. Microbiol.">
        <title>The Global Catalogue of Microorganisms (GCM) 10K type strain sequencing project: providing services to taxonomists for standard genome sequencing and annotation.</title>
        <authorList>
            <consortium name="The Broad Institute Genomics Platform"/>
            <consortium name="The Broad Institute Genome Sequencing Center for Infectious Disease"/>
            <person name="Wu L."/>
            <person name="Ma J."/>
        </authorList>
    </citation>
    <scope>NUCLEOTIDE SEQUENCE [LARGE SCALE GENOMIC DNA]</scope>
    <source>
        <strain evidence="4">JCM 17858</strain>
    </source>
</reference>
<accession>A0ABP8QV16</accession>
<feature type="transmembrane region" description="Helical" evidence="1">
    <location>
        <begin position="259"/>
        <end position="279"/>
    </location>
</feature>
<dbReference type="RefSeq" id="WP_345063404.1">
    <property type="nucleotide sequence ID" value="NZ_BAABGR010000003.1"/>
</dbReference>
<evidence type="ECO:0000256" key="1">
    <source>
        <dbReference type="SAM" id="Phobius"/>
    </source>
</evidence>
<keyword evidence="1" id="KW-1133">Transmembrane helix</keyword>
<comment type="caution">
    <text evidence="3">The sequence shown here is derived from an EMBL/GenBank/DDBJ whole genome shotgun (WGS) entry which is preliminary data.</text>
</comment>
<dbReference type="Proteomes" id="UP001500394">
    <property type="component" value="Unassembled WGS sequence"/>
</dbReference>
<dbReference type="PANTHER" id="PTHR39198">
    <property type="entry name" value="HYPOTHETICAL MEMBRANE PROTEIN, CONSERVED"/>
    <property type="match status" value="1"/>
</dbReference>
<dbReference type="Pfam" id="PF10633">
    <property type="entry name" value="NPCBM_assoc"/>
    <property type="match status" value="1"/>
</dbReference>
<protein>
    <recommendedName>
        <fullName evidence="2">Alpha-galactosidase NEW3 domain-containing protein</fullName>
    </recommendedName>
</protein>